<dbReference type="Pfam" id="PF10396">
    <property type="entry name" value="TrmE_N"/>
    <property type="match status" value="1"/>
</dbReference>
<feature type="binding site" evidence="10">
    <location>
        <position position="255"/>
    </location>
    <ligand>
        <name>Mg(2+)</name>
        <dbReference type="ChEBI" id="CHEBI:18420"/>
    </ligand>
</feature>
<dbReference type="GO" id="GO:0002098">
    <property type="term" value="P:tRNA wobble uridine modification"/>
    <property type="evidence" value="ECO:0007669"/>
    <property type="project" value="TreeGrafter"/>
</dbReference>
<dbReference type="GO" id="GO:0042802">
    <property type="term" value="F:identical protein binding"/>
    <property type="evidence" value="ECO:0007669"/>
    <property type="project" value="UniProtKB-ARBA"/>
</dbReference>
<feature type="binding site" evidence="10">
    <location>
        <position position="254"/>
    </location>
    <ligand>
        <name>K(+)</name>
        <dbReference type="ChEBI" id="CHEBI:29103"/>
    </ligand>
</feature>
<evidence type="ECO:0000313" key="14">
    <source>
        <dbReference type="Proteomes" id="UP000551878"/>
    </source>
</evidence>
<feature type="binding site" evidence="10">
    <location>
        <position position="230"/>
    </location>
    <ligand>
        <name>K(+)</name>
        <dbReference type="ChEBI" id="CHEBI:29103"/>
    </ligand>
</feature>
<dbReference type="InterPro" id="IPR005225">
    <property type="entry name" value="Small_GTP-bd"/>
</dbReference>
<evidence type="ECO:0000256" key="6">
    <source>
        <dbReference type="ARBA" id="ARBA00022801"/>
    </source>
</evidence>
<dbReference type="InterPro" id="IPR031168">
    <property type="entry name" value="G_TrmE"/>
</dbReference>
<feature type="binding site" evidence="10">
    <location>
        <begin position="230"/>
        <end position="235"/>
    </location>
    <ligand>
        <name>GTP</name>
        <dbReference type="ChEBI" id="CHEBI:37565"/>
    </ligand>
</feature>
<dbReference type="Gene3D" id="3.40.50.300">
    <property type="entry name" value="P-loop containing nucleotide triphosphate hydrolases"/>
    <property type="match status" value="1"/>
</dbReference>
<dbReference type="GO" id="GO:0003924">
    <property type="term" value="F:GTPase activity"/>
    <property type="evidence" value="ECO:0007669"/>
    <property type="project" value="UniProtKB-UniRule"/>
</dbReference>
<dbReference type="SUPFAM" id="SSF116878">
    <property type="entry name" value="TrmE connector domain"/>
    <property type="match status" value="1"/>
</dbReference>
<comment type="subunit">
    <text evidence="10">Homodimer. Heterotetramer of two MnmE and two MnmG subunits.</text>
</comment>
<keyword evidence="7 10" id="KW-0460">Magnesium</keyword>
<dbReference type="PANTHER" id="PTHR42714:SF2">
    <property type="entry name" value="TRNA MODIFICATION GTPASE GTPBP3, MITOCHONDRIAL"/>
    <property type="match status" value="1"/>
</dbReference>
<dbReference type="AlphaFoldDB" id="A0A840QU10"/>
<dbReference type="NCBIfam" id="TIGR00231">
    <property type="entry name" value="small_GTP"/>
    <property type="match status" value="1"/>
</dbReference>
<feature type="binding site" evidence="10">
    <location>
        <begin position="249"/>
        <end position="255"/>
    </location>
    <ligand>
        <name>GTP</name>
        <dbReference type="ChEBI" id="CHEBI:37565"/>
    </ligand>
</feature>
<feature type="binding site" evidence="10">
    <location>
        <position position="458"/>
    </location>
    <ligand>
        <name>(6S)-5-formyl-5,6,7,8-tetrahydrofolate</name>
        <dbReference type="ChEBI" id="CHEBI:57457"/>
    </ligand>
</feature>
<dbReference type="GO" id="GO:0046872">
    <property type="term" value="F:metal ion binding"/>
    <property type="evidence" value="ECO:0007669"/>
    <property type="project" value="UniProtKB-KW"/>
</dbReference>
<dbReference type="PROSITE" id="PS51709">
    <property type="entry name" value="G_TRME"/>
    <property type="match status" value="1"/>
</dbReference>
<dbReference type="InterPro" id="IPR004520">
    <property type="entry name" value="GTPase_MnmE"/>
</dbReference>
<dbReference type="InterPro" id="IPR027368">
    <property type="entry name" value="MnmE_dom2"/>
</dbReference>
<dbReference type="GO" id="GO:0030488">
    <property type="term" value="P:tRNA methylation"/>
    <property type="evidence" value="ECO:0007669"/>
    <property type="project" value="TreeGrafter"/>
</dbReference>
<accession>A0A840QU10</accession>
<evidence type="ECO:0000256" key="11">
    <source>
        <dbReference type="RuleBase" id="RU003313"/>
    </source>
</evidence>
<evidence type="ECO:0000313" key="13">
    <source>
        <dbReference type="EMBL" id="MBB5174778.1"/>
    </source>
</evidence>
<dbReference type="NCBIfam" id="TIGR00450">
    <property type="entry name" value="mnmE_trmE_thdF"/>
    <property type="match status" value="1"/>
</dbReference>
<dbReference type="Proteomes" id="UP000551878">
    <property type="component" value="Unassembled WGS sequence"/>
</dbReference>
<evidence type="ECO:0000256" key="8">
    <source>
        <dbReference type="ARBA" id="ARBA00022958"/>
    </source>
</evidence>
<name>A0A840QU10_9BACI</name>
<dbReference type="InterPro" id="IPR027266">
    <property type="entry name" value="TrmE/GcvT-like"/>
</dbReference>
<keyword evidence="8 10" id="KW-0630">Potassium</keyword>
<evidence type="ECO:0000256" key="5">
    <source>
        <dbReference type="ARBA" id="ARBA00022741"/>
    </source>
</evidence>
<dbReference type="CDD" id="cd04164">
    <property type="entry name" value="trmE"/>
    <property type="match status" value="1"/>
</dbReference>
<evidence type="ECO:0000259" key="12">
    <source>
        <dbReference type="PROSITE" id="PS51709"/>
    </source>
</evidence>
<dbReference type="FunFam" id="3.40.50.300:FF:000494">
    <property type="entry name" value="tRNA modification GTPase MnmE"/>
    <property type="match status" value="1"/>
</dbReference>
<evidence type="ECO:0000256" key="7">
    <source>
        <dbReference type="ARBA" id="ARBA00022842"/>
    </source>
</evidence>
<protein>
    <recommendedName>
        <fullName evidence="10">tRNA modification GTPase MnmE</fullName>
        <ecNumber evidence="10">3.6.-.-</ecNumber>
    </recommendedName>
</protein>
<dbReference type="PANTHER" id="PTHR42714">
    <property type="entry name" value="TRNA MODIFICATION GTPASE GTPBP3"/>
    <property type="match status" value="1"/>
</dbReference>
<keyword evidence="6 10" id="KW-0378">Hydrolase</keyword>
<dbReference type="HAMAP" id="MF_00379">
    <property type="entry name" value="GTPase_MnmE"/>
    <property type="match status" value="1"/>
</dbReference>
<evidence type="ECO:0000256" key="1">
    <source>
        <dbReference type="ARBA" id="ARBA00011043"/>
    </source>
</evidence>
<dbReference type="RefSeq" id="WP_184665184.1">
    <property type="nucleotide sequence ID" value="NZ_JACHHB010000016.1"/>
</dbReference>
<comment type="subcellular location">
    <subcellularLocation>
        <location evidence="10">Cytoplasm</location>
    </subcellularLocation>
</comment>
<keyword evidence="9 10" id="KW-0342">GTP-binding</keyword>
<dbReference type="Gene3D" id="3.30.1360.120">
    <property type="entry name" value="Probable tRNA modification gtpase trme, domain 1"/>
    <property type="match status" value="1"/>
</dbReference>
<gene>
    <name evidence="10" type="primary">mnmE</name>
    <name evidence="10" type="synonym">trmE</name>
    <name evidence="13" type="ORF">HNQ41_002996</name>
</gene>
<evidence type="ECO:0000256" key="10">
    <source>
        <dbReference type="HAMAP-Rule" id="MF_00379"/>
    </source>
</evidence>
<evidence type="ECO:0000256" key="2">
    <source>
        <dbReference type="ARBA" id="ARBA00022490"/>
    </source>
</evidence>
<comment type="similarity">
    <text evidence="1 10 11">Belongs to the TRAFAC class TrmE-Era-EngA-EngB-Septin-like GTPase superfamily. TrmE GTPase family.</text>
</comment>
<organism evidence="13 14">
    <name type="scientific">Texcoconibacillus texcoconensis</name>
    <dbReference type="NCBI Taxonomy" id="1095777"/>
    <lineage>
        <taxon>Bacteria</taxon>
        <taxon>Bacillati</taxon>
        <taxon>Bacillota</taxon>
        <taxon>Bacilli</taxon>
        <taxon>Bacillales</taxon>
        <taxon>Bacillaceae</taxon>
        <taxon>Texcoconibacillus</taxon>
    </lineage>
</organism>
<comment type="cofactor">
    <cofactor evidence="10">
        <name>K(+)</name>
        <dbReference type="ChEBI" id="CHEBI:29103"/>
    </cofactor>
    <text evidence="10">Binds 1 potassium ion per subunit.</text>
</comment>
<feature type="binding site" evidence="10">
    <location>
        <position position="85"/>
    </location>
    <ligand>
        <name>(6S)-5-formyl-5,6,7,8-tetrahydrofolate</name>
        <dbReference type="ChEBI" id="CHEBI:57457"/>
    </ligand>
</feature>
<evidence type="ECO:0000256" key="3">
    <source>
        <dbReference type="ARBA" id="ARBA00022694"/>
    </source>
</evidence>
<comment type="caution">
    <text evidence="10">Lacks conserved residue(s) required for the propagation of feature annotation.</text>
</comment>
<keyword evidence="2 10" id="KW-0963">Cytoplasm</keyword>
<dbReference type="GO" id="GO:0005525">
    <property type="term" value="F:GTP binding"/>
    <property type="evidence" value="ECO:0007669"/>
    <property type="project" value="UniProtKB-UniRule"/>
</dbReference>
<dbReference type="InterPro" id="IPR025867">
    <property type="entry name" value="MnmE_helical"/>
</dbReference>
<evidence type="ECO:0000256" key="9">
    <source>
        <dbReference type="ARBA" id="ARBA00023134"/>
    </source>
</evidence>
<comment type="function">
    <text evidence="10">Exhibits a very high intrinsic GTPase hydrolysis rate. Involved in the addition of a carboxymethylaminomethyl (cmnm) group at the wobble position (U34) of certain tRNAs, forming tRNA-cmnm(5)s(2)U34.</text>
</comment>
<dbReference type="InterPro" id="IPR006073">
    <property type="entry name" value="GTP-bd"/>
</dbReference>
<feature type="binding site" evidence="10">
    <location>
        <begin position="274"/>
        <end position="277"/>
    </location>
    <ligand>
        <name>GTP</name>
        <dbReference type="ChEBI" id="CHEBI:37565"/>
    </ligand>
</feature>
<dbReference type="Pfam" id="PF12631">
    <property type="entry name" value="MnmE_helical"/>
    <property type="match status" value="1"/>
</dbReference>
<reference evidence="13 14" key="1">
    <citation type="submission" date="2020-08" db="EMBL/GenBank/DDBJ databases">
        <title>Genomic Encyclopedia of Type Strains, Phase IV (KMG-IV): sequencing the most valuable type-strain genomes for metagenomic binning, comparative biology and taxonomic classification.</title>
        <authorList>
            <person name="Goeker M."/>
        </authorList>
    </citation>
    <scope>NUCLEOTIDE SEQUENCE [LARGE SCALE GENOMIC DNA]</scope>
    <source>
        <strain evidence="13 14">DSM 24696</strain>
    </source>
</reference>
<dbReference type="SUPFAM" id="SSF52540">
    <property type="entry name" value="P-loop containing nucleoside triphosphate hydrolases"/>
    <property type="match status" value="1"/>
</dbReference>
<dbReference type="CDD" id="cd14858">
    <property type="entry name" value="TrmE_N"/>
    <property type="match status" value="1"/>
</dbReference>
<feature type="domain" description="TrmE-type G" evidence="12">
    <location>
        <begin position="220"/>
        <end position="379"/>
    </location>
</feature>
<comment type="caution">
    <text evidence="13">The sequence shown here is derived from an EMBL/GenBank/DDBJ whole genome shotgun (WGS) entry which is preliminary data.</text>
</comment>
<feature type="binding site" evidence="10">
    <location>
        <position position="234"/>
    </location>
    <ligand>
        <name>Mg(2+)</name>
        <dbReference type="ChEBI" id="CHEBI:18420"/>
    </ligand>
</feature>
<feature type="binding site" evidence="10">
    <location>
        <position position="22"/>
    </location>
    <ligand>
        <name>(6S)-5-formyl-5,6,7,8-tetrahydrofolate</name>
        <dbReference type="ChEBI" id="CHEBI:57457"/>
    </ligand>
</feature>
<dbReference type="Pfam" id="PF01926">
    <property type="entry name" value="MMR_HSR1"/>
    <property type="match status" value="1"/>
</dbReference>
<dbReference type="InterPro" id="IPR027417">
    <property type="entry name" value="P-loop_NTPase"/>
</dbReference>
<proteinExistence type="inferred from homology"/>
<feature type="binding site" evidence="10">
    <location>
        <position position="249"/>
    </location>
    <ligand>
        <name>K(+)</name>
        <dbReference type="ChEBI" id="CHEBI:29103"/>
    </ligand>
</feature>
<keyword evidence="5 10" id="KW-0547">Nucleotide-binding</keyword>
<feature type="binding site" evidence="10">
    <location>
        <position position="124"/>
    </location>
    <ligand>
        <name>(6S)-5-formyl-5,6,7,8-tetrahydrofolate</name>
        <dbReference type="ChEBI" id="CHEBI:57457"/>
    </ligand>
</feature>
<dbReference type="Gene3D" id="1.20.120.430">
    <property type="entry name" value="tRNA modification GTPase MnmE domain 2"/>
    <property type="match status" value="1"/>
</dbReference>
<dbReference type="EC" id="3.6.-.-" evidence="10"/>
<feature type="binding site" evidence="10">
    <location>
        <position position="251"/>
    </location>
    <ligand>
        <name>K(+)</name>
        <dbReference type="ChEBI" id="CHEBI:29103"/>
    </ligand>
</feature>
<dbReference type="GO" id="GO:0005829">
    <property type="term" value="C:cytosol"/>
    <property type="evidence" value="ECO:0007669"/>
    <property type="project" value="TreeGrafter"/>
</dbReference>
<dbReference type="FunFam" id="3.30.1360.120:FF:000003">
    <property type="entry name" value="tRNA modification GTPase MnmE"/>
    <property type="match status" value="1"/>
</dbReference>
<dbReference type="EMBL" id="JACHHB010000016">
    <property type="protein sequence ID" value="MBB5174778.1"/>
    <property type="molecule type" value="Genomic_DNA"/>
</dbReference>
<sequence length="458" mass="51128">MEFDTIAAISTPMGEGAIGIVRISGDQALDIADQIYVGRHSLKEVSSHTIHYGHIKDLDNDEVVDEVMVTVLHAPKTFTRETIVEINCHGGIVPLNRVLQLSLRYGARIAEPGEFTKRAFMNGRIDLSQAEGVMDLIRAKTDRAMNVAMSQVKGRLKTKIESLRQALLETVAHVEVNIDYPEYDAEEMTSDILRERASYVEKEIEKLLRMSQQGKILREGLSTVIIGRPNVGKSSLLNSLVNEKKAIVTDVPGTTRDVIEEYVNIRGVPLRLLDTAGIRETEDVVEKIGVERSREVVKEAELVLLVLNHHEPLTEEDEQLFSISEHRDRIVIMNKTDQDQKIDMDAVYEKAGSSPVISTSLIEDKGIEQLEEAIANLFFTGELEAEDFTYVSNSRHIALLHQAKDTVAQATTALDEGLPLDMVQIDVTRTWELLGEIIGDSVNESLIDQLFSQFCLGK</sequence>
<keyword evidence="4 10" id="KW-0479">Metal-binding</keyword>
<dbReference type="InterPro" id="IPR018948">
    <property type="entry name" value="GTP-bd_TrmE_N"/>
</dbReference>
<evidence type="ECO:0000256" key="4">
    <source>
        <dbReference type="ARBA" id="ARBA00022723"/>
    </source>
</evidence>
<keyword evidence="3 10" id="KW-0819">tRNA processing</keyword>
<keyword evidence="14" id="KW-1185">Reference proteome</keyword>